<dbReference type="Proteomes" id="UP000182769">
    <property type="component" value="Unassembled WGS sequence"/>
</dbReference>
<evidence type="ECO:0000313" key="2">
    <source>
        <dbReference type="EMBL" id="CUB02743.1"/>
    </source>
</evidence>
<name>A0A0K6II25_9GAMM</name>
<gene>
    <name evidence="2" type="ORF">Ga0061065_10280</name>
</gene>
<keyword evidence="3" id="KW-1185">Reference proteome</keyword>
<organism evidence="2 3">
    <name type="scientific">Marinomonas fungiae</name>
    <dbReference type="NCBI Taxonomy" id="1137284"/>
    <lineage>
        <taxon>Bacteria</taxon>
        <taxon>Pseudomonadati</taxon>
        <taxon>Pseudomonadota</taxon>
        <taxon>Gammaproteobacteria</taxon>
        <taxon>Oceanospirillales</taxon>
        <taxon>Oceanospirillaceae</taxon>
        <taxon>Marinomonas</taxon>
    </lineage>
</organism>
<proteinExistence type="predicted"/>
<dbReference type="RefSeq" id="WP_055461716.1">
    <property type="nucleotide sequence ID" value="NZ_CYHG01000002.1"/>
</dbReference>
<dbReference type="AlphaFoldDB" id="A0A0K6II25"/>
<accession>A0A0K6II25</accession>
<reference evidence="3" key="1">
    <citation type="submission" date="2015-08" db="EMBL/GenBank/DDBJ databases">
        <authorList>
            <person name="Varghese N."/>
        </authorList>
    </citation>
    <scope>NUCLEOTIDE SEQUENCE [LARGE SCALE GENOMIC DNA]</scope>
    <source>
        <strain evidence="3">JCM 18476</strain>
    </source>
</reference>
<keyword evidence="1" id="KW-1133">Transmembrane helix</keyword>
<evidence type="ECO:0000256" key="1">
    <source>
        <dbReference type="SAM" id="Phobius"/>
    </source>
</evidence>
<evidence type="ECO:0000313" key="3">
    <source>
        <dbReference type="Proteomes" id="UP000182769"/>
    </source>
</evidence>
<sequence length="62" mass="6390">MLTKLFVKMQAFMADRKGVTAIEYAIVAVAIAGIAAAVFGTNGGLEDALTSAMSTLRGKIPS</sequence>
<keyword evidence="1" id="KW-0472">Membrane</keyword>
<dbReference type="EMBL" id="CYHG01000002">
    <property type="protein sequence ID" value="CUB02743.1"/>
    <property type="molecule type" value="Genomic_DNA"/>
</dbReference>
<protein>
    <submittedName>
        <fullName evidence="2">Flp/Fap pilin component</fullName>
    </submittedName>
</protein>
<keyword evidence="1" id="KW-0812">Transmembrane</keyword>
<dbReference type="STRING" id="1137284.GCA_001418205_00585"/>
<feature type="transmembrane region" description="Helical" evidence="1">
    <location>
        <begin position="21"/>
        <end position="40"/>
    </location>
</feature>